<organism evidence="1 2">
    <name type="scientific">Gracilibacillus pellucidus</name>
    <dbReference type="NCBI Taxonomy" id="3095368"/>
    <lineage>
        <taxon>Bacteria</taxon>
        <taxon>Bacillati</taxon>
        <taxon>Bacillota</taxon>
        <taxon>Bacilli</taxon>
        <taxon>Bacillales</taxon>
        <taxon>Bacillaceae</taxon>
        <taxon>Gracilibacillus</taxon>
    </lineage>
</organism>
<reference evidence="1" key="1">
    <citation type="submission" date="2023-11" db="EMBL/GenBank/DDBJ databases">
        <title>Gracilibacillus pellucida a moderately halophilic bacterium isolated from saline soil in Xinjiang province.</title>
        <authorList>
            <person name="Zhang Z."/>
            <person name="Tan F."/>
            <person name="Wang Y."/>
            <person name="Xia M."/>
        </authorList>
    </citation>
    <scope>NUCLEOTIDE SEQUENCE</scope>
    <source>
        <strain evidence="1">S3-1-1</strain>
    </source>
</reference>
<evidence type="ECO:0000313" key="2">
    <source>
        <dbReference type="Proteomes" id="UP001277972"/>
    </source>
</evidence>
<sequence>MSNSNDLFNQQLLLANNEYAREGEQLDNTQYCFQKESDFLRLFSNGDMRSLDVFKSEREKFVQTLATSKNRSYKNNLIVFVTHLTRAAIDAGCNPNEMTNLMSNIIKEVENYSVSLDKEIIFEVETKILLVFIRKIKQNRVKGLSKTSQLIIHYIQENLSEPIGLSDLAVHCGRHPNYISALFKRETNKNIHRYILEERIKKAKHFIRHTDYLFVEIAQLCGFESQSYFSVQFKKIVGCTPKTYRNN</sequence>
<dbReference type="Proteomes" id="UP001277972">
    <property type="component" value="Unassembled WGS sequence"/>
</dbReference>
<protein>
    <submittedName>
        <fullName evidence="1">AraC family transcriptional regulator</fullName>
    </submittedName>
</protein>
<gene>
    <name evidence="1" type="ORF">SH601_05815</name>
</gene>
<accession>A0ACC6M3J4</accession>
<proteinExistence type="predicted"/>
<evidence type="ECO:0000313" key="1">
    <source>
        <dbReference type="EMBL" id="MDX8045499.1"/>
    </source>
</evidence>
<name>A0ACC6M3J4_9BACI</name>
<dbReference type="EMBL" id="JAWZSR010000003">
    <property type="protein sequence ID" value="MDX8045499.1"/>
    <property type="molecule type" value="Genomic_DNA"/>
</dbReference>
<keyword evidence="2" id="KW-1185">Reference proteome</keyword>
<comment type="caution">
    <text evidence="1">The sequence shown here is derived from an EMBL/GenBank/DDBJ whole genome shotgun (WGS) entry which is preliminary data.</text>
</comment>